<sequence>MESDDSTARHFLSSAFDGRARPDAYLDGCRSRAVCCDQ</sequence>
<name>A0A8S5UHV3_9CAUD</name>
<reference evidence="1" key="1">
    <citation type="journal article" date="2021" name="Proc. Natl. Acad. Sci. U.S.A.">
        <title>A Catalog of Tens of Thousands of Viruses from Human Metagenomes Reveals Hidden Associations with Chronic Diseases.</title>
        <authorList>
            <person name="Tisza M.J."/>
            <person name="Buck C.B."/>
        </authorList>
    </citation>
    <scope>NUCLEOTIDE SEQUENCE</scope>
    <source>
        <strain evidence="1">Ctu2j3</strain>
    </source>
</reference>
<accession>A0A8S5UHV3</accession>
<protein>
    <submittedName>
        <fullName evidence="1">Uncharacterized protein</fullName>
    </submittedName>
</protein>
<dbReference type="EMBL" id="BK016090">
    <property type="protein sequence ID" value="DAF94069.1"/>
    <property type="molecule type" value="Genomic_DNA"/>
</dbReference>
<evidence type="ECO:0000313" key="1">
    <source>
        <dbReference type="EMBL" id="DAF94069.1"/>
    </source>
</evidence>
<organism evidence="1">
    <name type="scientific">Myoviridae sp. ctu2j3</name>
    <dbReference type="NCBI Taxonomy" id="2825197"/>
    <lineage>
        <taxon>Viruses</taxon>
        <taxon>Duplodnaviria</taxon>
        <taxon>Heunggongvirae</taxon>
        <taxon>Uroviricota</taxon>
        <taxon>Caudoviricetes</taxon>
    </lineage>
</organism>
<dbReference type="EMBL" id="BK016090">
    <property type="protein sequence ID" value="DAF94068.1"/>
    <property type="molecule type" value="Genomic_DNA"/>
</dbReference>
<proteinExistence type="predicted"/>